<dbReference type="GeneID" id="111128854"/>
<dbReference type="PROSITE" id="PS50262">
    <property type="entry name" value="G_PROTEIN_RECEP_F1_2"/>
    <property type="match status" value="1"/>
</dbReference>
<feature type="transmembrane region" description="Helical" evidence="5">
    <location>
        <begin position="154"/>
        <end position="174"/>
    </location>
</feature>
<evidence type="ECO:0000256" key="3">
    <source>
        <dbReference type="ARBA" id="ARBA00022989"/>
    </source>
</evidence>
<dbReference type="InterPro" id="IPR017452">
    <property type="entry name" value="GPCR_Rhodpsn_7TM"/>
</dbReference>
<dbReference type="PRINTS" id="PR00237">
    <property type="entry name" value="GPCRRHODOPSN"/>
</dbReference>
<evidence type="ECO:0000256" key="1">
    <source>
        <dbReference type="ARBA" id="ARBA00004370"/>
    </source>
</evidence>
<keyword evidence="3 5" id="KW-1133">Transmembrane helix</keyword>
<dbReference type="KEGG" id="cvn:111128854"/>
<evidence type="ECO:0000256" key="5">
    <source>
        <dbReference type="SAM" id="Phobius"/>
    </source>
</evidence>
<accession>A0A8B8DQE0</accession>
<feature type="transmembrane region" description="Helical" evidence="5">
    <location>
        <begin position="74"/>
        <end position="93"/>
    </location>
</feature>
<dbReference type="GO" id="GO:0016020">
    <property type="term" value="C:membrane"/>
    <property type="evidence" value="ECO:0007669"/>
    <property type="project" value="UniProtKB-SubCell"/>
</dbReference>
<keyword evidence="4 5" id="KW-0472">Membrane</keyword>
<gene>
    <name evidence="8" type="primary">LOC111128854</name>
</gene>
<protein>
    <submittedName>
        <fullName evidence="8">G-protein coupled receptor 183-like</fullName>
    </submittedName>
</protein>
<dbReference type="InterPro" id="IPR052954">
    <property type="entry name" value="GPCR-Ligand_Int"/>
</dbReference>
<evidence type="ECO:0000313" key="8">
    <source>
        <dbReference type="RefSeq" id="XP_022330457.1"/>
    </source>
</evidence>
<dbReference type="PANTHER" id="PTHR46641">
    <property type="entry name" value="FMRFAMIDE RECEPTOR-RELATED"/>
    <property type="match status" value="1"/>
</dbReference>
<dbReference type="Gene3D" id="1.20.1070.10">
    <property type="entry name" value="Rhodopsin 7-helix transmembrane proteins"/>
    <property type="match status" value="1"/>
</dbReference>
<proteinExistence type="predicted"/>
<dbReference type="GO" id="GO:0004930">
    <property type="term" value="F:G protein-coupled receptor activity"/>
    <property type="evidence" value="ECO:0007669"/>
    <property type="project" value="InterPro"/>
</dbReference>
<reference evidence="8" key="1">
    <citation type="submission" date="2025-08" db="UniProtKB">
        <authorList>
            <consortium name="RefSeq"/>
        </authorList>
    </citation>
    <scope>IDENTIFICATION</scope>
    <source>
        <tissue evidence="8">Whole sample</tissue>
    </source>
</reference>
<dbReference type="PANTHER" id="PTHR46641:SF25">
    <property type="entry name" value="CNMAMIDE RECEPTOR-RELATED"/>
    <property type="match status" value="1"/>
</dbReference>
<dbReference type="AlphaFoldDB" id="A0A8B8DQE0"/>
<feature type="domain" description="G-protein coupled receptors family 1 profile" evidence="6">
    <location>
        <begin position="54"/>
        <end position="335"/>
    </location>
</feature>
<dbReference type="OrthoDB" id="9990906at2759"/>
<evidence type="ECO:0000259" key="6">
    <source>
        <dbReference type="PROSITE" id="PS50262"/>
    </source>
</evidence>
<keyword evidence="2 5" id="KW-0812">Transmembrane</keyword>
<feature type="transmembrane region" description="Helical" evidence="5">
    <location>
        <begin position="42"/>
        <end position="62"/>
    </location>
</feature>
<dbReference type="Pfam" id="PF00001">
    <property type="entry name" value="7tm_1"/>
    <property type="match status" value="1"/>
</dbReference>
<keyword evidence="7" id="KW-1185">Reference proteome</keyword>
<dbReference type="RefSeq" id="XP_022330457.1">
    <property type="nucleotide sequence ID" value="XM_022474749.1"/>
</dbReference>
<organism evidence="7 8">
    <name type="scientific">Crassostrea virginica</name>
    <name type="common">Eastern oyster</name>
    <dbReference type="NCBI Taxonomy" id="6565"/>
    <lineage>
        <taxon>Eukaryota</taxon>
        <taxon>Metazoa</taxon>
        <taxon>Spiralia</taxon>
        <taxon>Lophotrochozoa</taxon>
        <taxon>Mollusca</taxon>
        <taxon>Bivalvia</taxon>
        <taxon>Autobranchia</taxon>
        <taxon>Pteriomorphia</taxon>
        <taxon>Ostreida</taxon>
        <taxon>Ostreoidea</taxon>
        <taxon>Ostreidae</taxon>
        <taxon>Crassostrea</taxon>
    </lineage>
</organism>
<feature type="transmembrane region" description="Helical" evidence="5">
    <location>
        <begin position="194"/>
        <end position="222"/>
    </location>
</feature>
<sequence>MNGLINNTTEVEDDLCPHTGVISWYSCVFELYAPTAIFVDKYVSPVLYFIGLFGNLLTIKIWSRRIRKTNTSALYLTVLAISDLLLLALHCVMELQFTWGVSTLNKPLWCPAFFVFYMFAQYMSPLLIMGFTLERFISIAIPFKGERFSRRNRGVAEVIVIIVFSVLLAVPQIFGWTVPSDGECQGTGLEFFATWIWVSDILVFCVFPIISLVLNILVINAVSRSVKLRRDAAPSFELNGLNSKLLKTRPKEHSRSRIRVSTVTLLCVSFYRLFTVIPVAIIFALQYRIPPGDEKLSVTDIGKDSTWKTFFNYFTAKKLIDEVGLSQYSCNFFLYYMTANYFRNEVCRLLRSLMECKMGISEIRGKRSGTESSTKGTLLSMRKSFYD</sequence>
<comment type="subcellular location">
    <subcellularLocation>
        <location evidence="1">Membrane</location>
    </subcellularLocation>
</comment>
<evidence type="ECO:0000256" key="4">
    <source>
        <dbReference type="ARBA" id="ARBA00023136"/>
    </source>
</evidence>
<dbReference type="SUPFAM" id="SSF81321">
    <property type="entry name" value="Family A G protein-coupled receptor-like"/>
    <property type="match status" value="1"/>
</dbReference>
<dbReference type="InterPro" id="IPR000276">
    <property type="entry name" value="GPCR_Rhodpsn"/>
</dbReference>
<name>A0A8B8DQE0_CRAVI</name>
<feature type="transmembrane region" description="Helical" evidence="5">
    <location>
        <begin position="113"/>
        <end position="133"/>
    </location>
</feature>
<evidence type="ECO:0000313" key="7">
    <source>
        <dbReference type="Proteomes" id="UP000694844"/>
    </source>
</evidence>
<dbReference type="Proteomes" id="UP000694844">
    <property type="component" value="Chromosome 4"/>
</dbReference>
<evidence type="ECO:0000256" key="2">
    <source>
        <dbReference type="ARBA" id="ARBA00022692"/>
    </source>
</evidence>
<feature type="transmembrane region" description="Helical" evidence="5">
    <location>
        <begin position="263"/>
        <end position="285"/>
    </location>
</feature>